<gene>
    <name evidence="1" type="ORF">CHS0354_022344</name>
</gene>
<dbReference type="EMBL" id="JAEAOA010001355">
    <property type="protein sequence ID" value="KAK3575712.1"/>
    <property type="molecule type" value="Genomic_DNA"/>
</dbReference>
<reference evidence="1" key="2">
    <citation type="journal article" date="2021" name="Genome Biol. Evol.">
        <title>Developing a high-quality reference genome for a parasitic bivalve with doubly uniparental inheritance (Bivalvia: Unionida).</title>
        <authorList>
            <person name="Smith C.H."/>
        </authorList>
    </citation>
    <scope>NUCLEOTIDE SEQUENCE</scope>
    <source>
        <strain evidence="1">CHS0354</strain>
        <tissue evidence="1">Mantle</tissue>
    </source>
</reference>
<organism evidence="1 2">
    <name type="scientific">Potamilus streckersoni</name>
    <dbReference type="NCBI Taxonomy" id="2493646"/>
    <lineage>
        <taxon>Eukaryota</taxon>
        <taxon>Metazoa</taxon>
        <taxon>Spiralia</taxon>
        <taxon>Lophotrochozoa</taxon>
        <taxon>Mollusca</taxon>
        <taxon>Bivalvia</taxon>
        <taxon>Autobranchia</taxon>
        <taxon>Heteroconchia</taxon>
        <taxon>Palaeoheterodonta</taxon>
        <taxon>Unionida</taxon>
        <taxon>Unionoidea</taxon>
        <taxon>Unionidae</taxon>
        <taxon>Ambleminae</taxon>
        <taxon>Lampsilini</taxon>
        <taxon>Potamilus</taxon>
    </lineage>
</organism>
<reference evidence="1" key="1">
    <citation type="journal article" date="2021" name="Genome Biol. Evol.">
        <title>A High-Quality Reference Genome for a Parasitic Bivalve with Doubly Uniparental Inheritance (Bivalvia: Unionida).</title>
        <authorList>
            <person name="Smith C.H."/>
        </authorList>
    </citation>
    <scope>NUCLEOTIDE SEQUENCE</scope>
    <source>
        <strain evidence="1">CHS0354</strain>
    </source>
</reference>
<accession>A0AAE0RLD3</accession>
<name>A0AAE0RLD3_9BIVA</name>
<keyword evidence="2" id="KW-1185">Reference proteome</keyword>
<sequence length="209" mass="24471">MSAVASLQNYHDKNRNYSNSLMAFWPQHYNSTSKTWISYPDNLHYFFEMVGDVNWTRLERILEDLGFSDIALIMERLLSIRTGYLDAFLLPPDFDDTFANLGLGSLLSSLAEDLPQSYQQWRSQNTNISSIFDALKKFAYRPLSKDYAVNLIDDRTYVFLRFFLEKLQKDDQDIALVPTWVCYHDVSKHDMLCQSNERLNIFSLECQSI</sequence>
<evidence type="ECO:0000313" key="2">
    <source>
        <dbReference type="Proteomes" id="UP001195483"/>
    </source>
</evidence>
<dbReference type="Proteomes" id="UP001195483">
    <property type="component" value="Unassembled WGS sequence"/>
</dbReference>
<proteinExistence type="predicted"/>
<comment type="caution">
    <text evidence="1">The sequence shown here is derived from an EMBL/GenBank/DDBJ whole genome shotgun (WGS) entry which is preliminary data.</text>
</comment>
<dbReference type="AlphaFoldDB" id="A0AAE0RLD3"/>
<evidence type="ECO:0000313" key="1">
    <source>
        <dbReference type="EMBL" id="KAK3575712.1"/>
    </source>
</evidence>
<protein>
    <submittedName>
        <fullName evidence="1">Uncharacterized protein</fullName>
    </submittedName>
</protein>
<reference evidence="1" key="3">
    <citation type="submission" date="2023-05" db="EMBL/GenBank/DDBJ databases">
        <authorList>
            <person name="Smith C.H."/>
        </authorList>
    </citation>
    <scope>NUCLEOTIDE SEQUENCE</scope>
    <source>
        <strain evidence="1">CHS0354</strain>
        <tissue evidence="1">Mantle</tissue>
    </source>
</reference>